<feature type="domain" description="Amidase" evidence="2">
    <location>
        <begin position="169"/>
        <end position="362"/>
    </location>
</feature>
<name>A0A8H7KA12_BIOOC</name>
<organism evidence="3 4">
    <name type="scientific">Bionectria ochroleuca</name>
    <name type="common">Gliocladium roseum</name>
    <dbReference type="NCBI Taxonomy" id="29856"/>
    <lineage>
        <taxon>Eukaryota</taxon>
        <taxon>Fungi</taxon>
        <taxon>Dikarya</taxon>
        <taxon>Ascomycota</taxon>
        <taxon>Pezizomycotina</taxon>
        <taxon>Sordariomycetes</taxon>
        <taxon>Hypocreomycetidae</taxon>
        <taxon>Hypocreales</taxon>
        <taxon>Bionectriaceae</taxon>
        <taxon>Clonostachys</taxon>
    </lineage>
</organism>
<dbReference type="Gene3D" id="3.90.1300.10">
    <property type="entry name" value="Amidase signature (AS) domain"/>
    <property type="match status" value="1"/>
</dbReference>
<evidence type="ECO:0000256" key="1">
    <source>
        <dbReference type="SAM" id="SignalP"/>
    </source>
</evidence>
<comment type="caution">
    <text evidence="3">The sequence shown here is derived from an EMBL/GenBank/DDBJ whole genome shotgun (WGS) entry which is preliminary data.</text>
</comment>
<proteinExistence type="predicted"/>
<keyword evidence="1" id="KW-0732">Signal</keyword>
<dbReference type="PANTHER" id="PTHR46310">
    <property type="entry name" value="AMIDASE 1"/>
    <property type="match status" value="1"/>
</dbReference>
<dbReference type="InterPro" id="IPR023631">
    <property type="entry name" value="Amidase_dom"/>
</dbReference>
<feature type="chain" id="PRO_5034817947" description="Amidase domain-containing protein" evidence="1">
    <location>
        <begin position="20"/>
        <end position="639"/>
    </location>
</feature>
<evidence type="ECO:0000259" key="2">
    <source>
        <dbReference type="Pfam" id="PF01425"/>
    </source>
</evidence>
<dbReference type="Proteomes" id="UP000616885">
    <property type="component" value="Unassembled WGS sequence"/>
</dbReference>
<evidence type="ECO:0000313" key="3">
    <source>
        <dbReference type="EMBL" id="KAF9746668.1"/>
    </source>
</evidence>
<feature type="signal peptide" evidence="1">
    <location>
        <begin position="1"/>
        <end position="19"/>
    </location>
</feature>
<sequence>MASIAPLLSILLMAVLGIAKSPTREQKDDWPRIEHDHTVQACTVLTINGQAIETAGAIQAIFDDFEIQDDVWSTEFSQYAIIQIVGNDHAVLAKTHESLRLRGVKVVHSAILPSDSAPLPQGPYFLHHGHLHQAYRLYSDHAGAFIVSTVPDGNDGFRSLDAAAYGEQYPDALTVAVPSRLYYTKTDEKPFSGIRIAVKDIIDLKGLKTGASSRAFTALYPVKKETAETVQHLLNLGFVIVGKSKSTQFADSEWPTCDYVDYHGPFNPRGDGYLTPSGSSSGSASAVATYPWLDFALGTDTLGSIRSPAAAQGIFSMRPTTGATSSNGLVPYSPKWDTIGGFSRTAAEYVTLAQAMYGSNETYHKTFKNPTRLIYLTDYWPVKDETSQKLFDAFINKVEDFLGVTRTSFSLADLWNESRPADIDESIDQYLNHAFEWSANRDQWLGLLKPFLQDYTAKMGKPPVLNPQVRFKVGYTPRITAEQEELADKRLESYRKWFYEKVMPPSEDGYSSSIMILPWTTGEPAYRDTYKSGPQKFTGEGFFFYNVGPYAQSPELIIPGESESHFESLLSGDLLVQVGTTPYVSKFTGSVEQLPAAAGFIAAKGSDIMLADFVNKLFDYIGHDVKPTTTIIGQSSDEL</sequence>
<dbReference type="Pfam" id="PF01425">
    <property type="entry name" value="Amidase"/>
    <property type="match status" value="1"/>
</dbReference>
<dbReference type="EMBL" id="JADCTT010000011">
    <property type="protein sequence ID" value="KAF9746668.1"/>
    <property type="molecule type" value="Genomic_DNA"/>
</dbReference>
<dbReference type="SUPFAM" id="SSF75304">
    <property type="entry name" value="Amidase signature (AS) enzymes"/>
    <property type="match status" value="1"/>
</dbReference>
<protein>
    <recommendedName>
        <fullName evidence="2">Amidase domain-containing protein</fullName>
    </recommendedName>
</protein>
<accession>A0A8H7KA12</accession>
<dbReference type="AlphaFoldDB" id="A0A8H7KA12"/>
<dbReference type="InterPro" id="IPR036928">
    <property type="entry name" value="AS_sf"/>
</dbReference>
<gene>
    <name evidence="3" type="ORF">IM811_003573</name>
</gene>
<dbReference type="PANTHER" id="PTHR46310:SF7">
    <property type="entry name" value="AMIDASE 1"/>
    <property type="match status" value="1"/>
</dbReference>
<reference evidence="3" key="1">
    <citation type="submission" date="2020-10" db="EMBL/GenBank/DDBJ databases">
        <title>High-Quality Genome Resource of Clonostachys rosea strain S41 by Oxford Nanopore Long-Read Sequencing.</title>
        <authorList>
            <person name="Wang H."/>
        </authorList>
    </citation>
    <scope>NUCLEOTIDE SEQUENCE</scope>
    <source>
        <strain evidence="3">S41</strain>
    </source>
</reference>
<evidence type="ECO:0000313" key="4">
    <source>
        <dbReference type="Proteomes" id="UP000616885"/>
    </source>
</evidence>